<comment type="caution">
    <text evidence="1">The sequence shown here is derived from an EMBL/GenBank/DDBJ whole genome shotgun (WGS) entry which is preliminary data.</text>
</comment>
<reference evidence="1 2" key="1">
    <citation type="submission" date="2017-02" db="EMBL/GenBank/DDBJ databases">
        <title>Genome sequence of Microcystis aeruginosa KW.</title>
        <authorList>
            <person name="Oh H.-M."/>
            <person name="Ahn C.-Y."/>
            <person name="Jeong H."/>
            <person name="Srivastava A."/>
            <person name="Lee H.-G."/>
            <person name="Kang S.-R."/>
        </authorList>
    </citation>
    <scope>NUCLEOTIDE SEQUENCE [LARGE SCALE GENOMIC DNA]</scope>
    <source>
        <strain evidence="1 2">KW</strain>
    </source>
</reference>
<proteinExistence type="predicted"/>
<sequence>MIEAYFLQIEQTIREFPNVRYLSLTKKIYNASQGYINGSIIFENNHRLDFIEVKNTDTIPKIKYRYHYMNEAQIMIFRYDNAPHHVEIATFPHHKHEVDDIKESLEPSLDEVLLEIAQKQRNIKP</sequence>
<name>A0A1V4BST6_MICAE</name>
<dbReference type="Pfam" id="PF20126">
    <property type="entry name" value="TumE"/>
    <property type="match status" value="1"/>
</dbReference>
<gene>
    <name evidence="1" type="ORF">B1L04_14620</name>
</gene>
<dbReference type="AlphaFoldDB" id="A0A1V4BST6"/>
<dbReference type="GeneID" id="66708831"/>
<organism evidence="1 2">
    <name type="scientific">Microcystis aeruginosa KW</name>
    <dbReference type="NCBI Taxonomy" id="1960155"/>
    <lineage>
        <taxon>Bacteria</taxon>
        <taxon>Bacillati</taxon>
        <taxon>Cyanobacteriota</taxon>
        <taxon>Cyanophyceae</taxon>
        <taxon>Oscillatoriophycideae</taxon>
        <taxon>Chroococcales</taxon>
        <taxon>Microcystaceae</taxon>
        <taxon>Microcystis</taxon>
    </lineage>
</organism>
<evidence type="ECO:0000313" key="1">
    <source>
        <dbReference type="EMBL" id="OPF17269.1"/>
    </source>
</evidence>
<protein>
    <submittedName>
        <fullName evidence="1">Uncharacterized protein</fullName>
    </submittedName>
</protein>
<accession>A0A1V4BST6</accession>
<dbReference type="RefSeq" id="WP_061433159.1">
    <property type="nucleotide sequence ID" value="NZ_MVGR01000004.1"/>
</dbReference>
<dbReference type="InterPro" id="IPR045397">
    <property type="entry name" value="TumE-like"/>
</dbReference>
<dbReference type="EMBL" id="MVGR01000004">
    <property type="protein sequence ID" value="OPF17269.1"/>
    <property type="molecule type" value="Genomic_DNA"/>
</dbReference>
<dbReference type="Proteomes" id="UP000189835">
    <property type="component" value="Unassembled WGS sequence"/>
</dbReference>
<evidence type="ECO:0000313" key="2">
    <source>
        <dbReference type="Proteomes" id="UP000189835"/>
    </source>
</evidence>